<accession>A0A4Q1BH47</accession>
<sequence length="123" mass="13932">MPIRTKKHKDPLSSVCLLRGRGLIGLDVIGSRTSRVFANSSEPGDDKRHSRLENDAQRTLGRLLIHDVLYRSKGEVHIAGWTFIRLFGLGATGLMMELVGNTDRRKTRTIQIRMTIDEIEFDT</sequence>
<gene>
    <name evidence="1" type="ORF">M231_05816</name>
</gene>
<reference evidence="1 2" key="1">
    <citation type="submission" date="2016-06" db="EMBL/GenBank/DDBJ databases">
        <title>Evolution of pathogenesis and genome organization in the Tremellales.</title>
        <authorList>
            <person name="Cuomo C."/>
            <person name="Litvintseva A."/>
            <person name="Heitman J."/>
            <person name="Chen Y."/>
            <person name="Sun S."/>
            <person name="Springer D."/>
            <person name="Dromer F."/>
            <person name="Young S."/>
            <person name="Zeng Q."/>
            <person name="Chapman S."/>
            <person name="Gujja S."/>
            <person name="Saif S."/>
            <person name="Birren B."/>
        </authorList>
    </citation>
    <scope>NUCLEOTIDE SEQUENCE [LARGE SCALE GENOMIC DNA]</scope>
    <source>
        <strain evidence="1 2">ATCC 28783</strain>
    </source>
</reference>
<protein>
    <submittedName>
        <fullName evidence="1">Uncharacterized protein</fullName>
    </submittedName>
</protein>
<dbReference type="EMBL" id="SDIL01000083">
    <property type="protein sequence ID" value="RXK36914.1"/>
    <property type="molecule type" value="Genomic_DNA"/>
</dbReference>
<evidence type="ECO:0000313" key="2">
    <source>
        <dbReference type="Proteomes" id="UP000289152"/>
    </source>
</evidence>
<comment type="caution">
    <text evidence="1">The sequence shown here is derived from an EMBL/GenBank/DDBJ whole genome shotgun (WGS) entry which is preliminary data.</text>
</comment>
<name>A0A4Q1BH47_TREME</name>
<evidence type="ECO:0000313" key="1">
    <source>
        <dbReference type="EMBL" id="RXK36914.1"/>
    </source>
</evidence>
<keyword evidence="2" id="KW-1185">Reference proteome</keyword>
<dbReference type="Proteomes" id="UP000289152">
    <property type="component" value="Unassembled WGS sequence"/>
</dbReference>
<dbReference type="AlphaFoldDB" id="A0A4Q1BH47"/>
<proteinExistence type="predicted"/>
<dbReference type="InParanoid" id="A0A4Q1BH47"/>
<organism evidence="1 2">
    <name type="scientific">Tremella mesenterica</name>
    <name type="common">Jelly fungus</name>
    <dbReference type="NCBI Taxonomy" id="5217"/>
    <lineage>
        <taxon>Eukaryota</taxon>
        <taxon>Fungi</taxon>
        <taxon>Dikarya</taxon>
        <taxon>Basidiomycota</taxon>
        <taxon>Agaricomycotina</taxon>
        <taxon>Tremellomycetes</taxon>
        <taxon>Tremellales</taxon>
        <taxon>Tremellaceae</taxon>
        <taxon>Tremella</taxon>
    </lineage>
</organism>